<dbReference type="PaxDb" id="55529-EKX45038"/>
<evidence type="ECO:0000313" key="3">
    <source>
        <dbReference type="Proteomes" id="UP000011087"/>
    </source>
</evidence>
<dbReference type="EMBL" id="JH993001">
    <property type="protein sequence ID" value="EKX45038.1"/>
    <property type="molecule type" value="Genomic_DNA"/>
</dbReference>
<sequence>MTKHVKLYASDTILGPAQLQAQNFSNSERKAAPQHGDGNLLKPAGILTRGKSEGECSIPCFHGASTCEWSRAASDPTPGIFLQPSKGNQELLYQDIWKSHVQNKAFEIQNYAETKLYLNIW</sequence>
<dbReference type="RefSeq" id="XP_005832018.1">
    <property type="nucleotide sequence ID" value="XM_005831961.1"/>
</dbReference>
<evidence type="ECO:0000313" key="2">
    <source>
        <dbReference type="EnsemblProtists" id="EKX45038"/>
    </source>
</evidence>
<organism evidence="1">
    <name type="scientific">Guillardia theta (strain CCMP2712)</name>
    <name type="common">Cryptophyte</name>
    <dbReference type="NCBI Taxonomy" id="905079"/>
    <lineage>
        <taxon>Eukaryota</taxon>
        <taxon>Cryptophyceae</taxon>
        <taxon>Pyrenomonadales</taxon>
        <taxon>Geminigeraceae</taxon>
        <taxon>Guillardia</taxon>
    </lineage>
</organism>
<name>L1J901_GUITC</name>
<reference evidence="1 3" key="1">
    <citation type="journal article" date="2012" name="Nature">
        <title>Algal genomes reveal evolutionary mosaicism and the fate of nucleomorphs.</title>
        <authorList>
            <consortium name="DOE Joint Genome Institute"/>
            <person name="Curtis B.A."/>
            <person name="Tanifuji G."/>
            <person name="Burki F."/>
            <person name="Gruber A."/>
            <person name="Irimia M."/>
            <person name="Maruyama S."/>
            <person name="Arias M.C."/>
            <person name="Ball S.G."/>
            <person name="Gile G.H."/>
            <person name="Hirakawa Y."/>
            <person name="Hopkins J.F."/>
            <person name="Kuo A."/>
            <person name="Rensing S.A."/>
            <person name="Schmutz J."/>
            <person name="Symeonidi A."/>
            <person name="Elias M."/>
            <person name="Eveleigh R.J."/>
            <person name="Herman E.K."/>
            <person name="Klute M.J."/>
            <person name="Nakayama T."/>
            <person name="Obornik M."/>
            <person name="Reyes-Prieto A."/>
            <person name="Armbrust E.V."/>
            <person name="Aves S.J."/>
            <person name="Beiko R.G."/>
            <person name="Coutinho P."/>
            <person name="Dacks J.B."/>
            <person name="Durnford D.G."/>
            <person name="Fast N.M."/>
            <person name="Green B.R."/>
            <person name="Grisdale C.J."/>
            <person name="Hempel F."/>
            <person name="Henrissat B."/>
            <person name="Hoppner M.P."/>
            <person name="Ishida K."/>
            <person name="Kim E."/>
            <person name="Koreny L."/>
            <person name="Kroth P.G."/>
            <person name="Liu Y."/>
            <person name="Malik S.B."/>
            <person name="Maier U.G."/>
            <person name="McRose D."/>
            <person name="Mock T."/>
            <person name="Neilson J.A."/>
            <person name="Onodera N.T."/>
            <person name="Poole A.M."/>
            <person name="Pritham E.J."/>
            <person name="Richards T.A."/>
            <person name="Rocap G."/>
            <person name="Roy S.W."/>
            <person name="Sarai C."/>
            <person name="Schaack S."/>
            <person name="Shirato S."/>
            <person name="Slamovits C.H."/>
            <person name="Spencer D.F."/>
            <person name="Suzuki S."/>
            <person name="Worden A.Z."/>
            <person name="Zauner S."/>
            <person name="Barry K."/>
            <person name="Bell C."/>
            <person name="Bharti A.K."/>
            <person name="Crow J.A."/>
            <person name="Grimwood J."/>
            <person name="Kramer R."/>
            <person name="Lindquist E."/>
            <person name="Lucas S."/>
            <person name="Salamov A."/>
            <person name="McFadden G.I."/>
            <person name="Lane C.E."/>
            <person name="Keeling P.J."/>
            <person name="Gray M.W."/>
            <person name="Grigoriev I.V."/>
            <person name="Archibald J.M."/>
        </authorList>
    </citation>
    <scope>NUCLEOTIDE SEQUENCE</scope>
    <source>
        <strain evidence="1 3">CCMP2712</strain>
    </source>
</reference>
<accession>L1J901</accession>
<dbReference type="HOGENOM" id="CLU_2042540_0_0_1"/>
<dbReference type="KEGG" id="gtt:GUITHDRAFT_152829"/>
<dbReference type="EnsemblProtists" id="EKX45038">
    <property type="protein sequence ID" value="EKX45038"/>
    <property type="gene ID" value="GUITHDRAFT_152829"/>
</dbReference>
<gene>
    <name evidence="1" type="ORF">GUITHDRAFT_152829</name>
</gene>
<keyword evidence="3" id="KW-1185">Reference proteome</keyword>
<reference evidence="2" key="3">
    <citation type="submission" date="2016-03" db="UniProtKB">
        <authorList>
            <consortium name="EnsemblProtists"/>
        </authorList>
    </citation>
    <scope>IDENTIFICATION</scope>
</reference>
<reference evidence="3" key="2">
    <citation type="submission" date="2012-11" db="EMBL/GenBank/DDBJ databases">
        <authorList>
            <person name="Kuo A."/>
            <person name="Curtis B.A."/>
            <person name="Tanifuji G."/>
            <person name="Burki F."/>
            <person name="Gruber A."/>
            <person name="Irimia M."/>
            <person name="Maruyama S."/>
            <person name="Arias M.C."/>
            <person name="Ball S.G."/>
            <person name="Gile G.H."/>
            <person name="Hirakawa Y."/>
            <person name="Hopkins J.F."/>
            <person name="Rensing S.A."/>
            <person name="Schmutz J."/>
            <person name="Symeonidi A."/>
            <person name="Elias M."/>
            <person name="Eveleigh R.J."/>
            <person name="Herman E.K."/>
            <person name="Klute M.J."/>
            <person name="Nakayama T."/>
            <person name="Obornik M."/>
            <person name="Reyes-Prieto A."/>
            <person name="Armbrust E.V."/>
            <person name="Aves S.J."/>
            <person name="Beiko R.G."/>
            <person name="Coutinho P."/>
            <person name="Dacks J.B."/>
            <person name="Durnford D.G."/>
            <person name="Fast N.M."/>
            <person name="Green B.R."/>
            <person name="Grisdale C."/>
            <person name="Hempe F."/>
            <person name="Henrissat B."/>
            <person name="Hoppner M.P."/>
            <person name="Ishida K.-I."/>
            <person name="Kim E."/>
            <person name="Koreny L."/>
            <person name="Kroth P.G."/>
            <person name="Liu Y."/>
            <person name="Malik S.-B."/>
            <person name="Maier U.G."/>
            <person name="McRose D."/>
            <person name="Mock T."/>
            <person name="Neilson J.A."/>
            <person name="Onodera N.T."/>
            <person name="Poole A.M."/>
            <person name="Pritham E.J."/>
            <person name="Richards T.A."/>
            <person name="Rocap G."/>
            <person name="Roy S.W."/>
            <person name="Sarai C."/>
            <person name="Schaack S."/>
            <person name="Shirato S."/>
            <person name="Slamovits C.H."/>
            <person name="Spencer D.F."/>
            <person name="Suzuki S."/>
            <person name="Worden A.Z."/>
            <person name="Zauner S."/>
            <person name="Barry K."/>
            <person name="Bell C."/>
            <person name="Bharti A.K."/>
            <person name="Crow J.A."/>
            <person name="Grimwood J."/>
            <person name="Kramer R."/>
            <person name="Lindquist E."/>
            <person name="Lucas S."/>
            <person name="Salamov A."/>
            <person name="McFadden G.I."/>
            <person name="Lane C.E."/>
            <person name="Keeling P.J."/>
            <person name="Gray M.W."/>
            <person name="Grigoriev I.V."/>
            <person name="Archibald J.M."/>
        </authorList>
    </citation>
    <scope>NUCLEOTIDE SEQUENCE</scope>
    <source>
        <strain evidence="3">CCMP2712</strain>
    </source>
</reference>
<dbReference type="AlphaFoldDB" id="L1J901"/>
<protein>
    <submittedName>
        <fullName evidence="1 2">Uncharacterized protein</fullName>
    </submittedName>
</protein>
<dbReference type="GeneID" id="17301612"/>
<dbReference type="Proteomes" id="UP000011087">
    <property type="component" value="Unassembled WGS sequence"/>
</dbReference>
<evidence type="ECO:0000313" key="1">
    <source>
        <dbReference type="EMBL" id="EKX45038.1"/>
    </source>
</evidence>
<proteinExistence type="predicted"/>